<comment type="caution">
    <text evidence="2">The sequence shown here is derived from an EMBL/GenBank/DDBJ whole genome shotgun (WGS) entry which is preliminary data.</text>
</comment>
<keyword evidence="3" id="KW-1185">Reference proteome</keyword>
<dbReference type="EMBL" id="CAJVQB010015371">
    <property type="protein sequence ID" value="CAG8774182.1"/>
    <property type="molecule type" value="Genomic_DNA"/>
</dbReference>
<feature type="non-terminal residue" evidence="2">
    <location>
        <position position="399"/>
    </location>
</feature>
<feature type="region of interest" description="Disordered" evidence="1">
    <location>
        <begin position="170"/>
        <end position="192"/>
    </location>
</feature>
<gene>
    <name evidence="2" type="ORF">GMARGA_LOCUS18879</name>
</gene>
<accession>A0ABN7VHN7</accession>
<sequence>MIMEVLIEHDRLKNWEKLKGGEVWYINQLLDPTGKRLITWQQVKKLSNQRSSRKKATWFQSIENITLENSNTRKVKEEFKTQSPNSLALKLQCKPILKKRSKREWVIVDKNKENQPIIGERSSNKVLQERLSNRVKRARTEKLIDISPWVKYTKGEMNLQLEPDYFGSNQRTKFSSNRKDSRRAKQEMGTKGGTIVAQSKELEVILEKIKAHFGVKQNERADRIAKEGGEGIEIECSPRKFIKQLLTIATRAEWTFIQELYNKMRVWIKKEEILKSIKEELRQKDKIALGLDKLREVFIPRDIKEYKERHIEWSRGFMADKIGSSLERINISKNKAWDIAVAFLDEWEEKRRELEGEESINPEAGAGEKETVPNNKKLKRHWTEVLSIAKKEVYEWIGQ</sequence>
<evidence type="ECO:0000256" key="1">
    <source>
        <dbReference type="SAM" id="MobiDB-lite"/>
    </source>
</evidence>
<evidence type="ECO:0000313" key="2">
    <source>
        <dbReference type="EMBL" id="CAG8774182.1"/>
    </source>
</evidence>
<reference evidence="2 3" key="1">
    <citation type="submission" date="2021-06" db="EMBL/GenBank/DDBJ databases">
        <authorList>
            <person name="Kallberg Y."/>
            <person name="Tangrot J."/>
            <person name="Rosling A."/>
        </authorList>
    </citation>
    <scope>NUCLEOTIDE SEQUENCE [LARGE SCALE GENOMIC DNA]</scope>
    <source>
        <strain evidence="2 3">120-4 pot B 10/14</strain>
    </source>
</reference>
<evidence type="ECO:0000313" key="3">
    <source>
        <dbReference type="Proteomes" id="UP000789901"/>
    </source>
</evidence>
<organism evidence="2 3">
    <name type="scientific">Gigaspora margarita</name>
    <dbReference type="NCBI Taxonomy" id="4874"/>
    <lineage>
        <taxon>Eukaryota</taxon>
        <taxon>Fungi</taxon>
        <taxon>Fungi incertae sedis</taxon>
        <taxon>Mucoromycota</taxon>
        <taxon>Glomeromycotina</taxon>
        <taxon>Glomeromycetes</taxon>
        <taxon>Diversisporales</taxon>
        <taxon>Gigasporaceae</taxon>
        <taxon>Gigaspora</taxon>
    </lineage>
</organism>
<proteinExistence type="predicted"/>
<name>A0ABN7VHN7_GIGMA</name>
<feature type="region of interest" description="Disordered" evidence="1">
    <location>
        <begin position="355"/>
        <end position="375"/>
    </location>
</feature>
<dbReference type="Proteomes" id="UP000789901">
    <property type="component" value="Unassembled WGS sequence"/>
</dbReference>
<protein>
    <submittedName>
        <fullName evidence="2">26465_t:CDS:1</fullName>
    </submittedName>
</protein>
<feature type="compositionally biased region" description="Basic and acidic residues" evidence="1">
    <location>
        <begin position="177"/>
        <end position="188"/>
    </location>
</feature>